<evidence type="ECO:0000313" key="1">
    <source>
        <dbReference type="EMBL" id="AXX87464.1"/>
    </source>
</evidence>
<dbReference type="Proteomes" id="UP000224740">
    <property type="component" value="Unassembled WGS sequence"/>
</dbReference>
<dbReference type="EMBL" id="CP032101">
    <property type="protein sequence ID" value="AXX87464.1"/>
    <property type="molecule type" value="Genomic_DNA"/>
</dbReference>
<reference evidence="2" key="2">
    <citation type="submission" date="2017-09" db="EMBL/GenBank/DDBJ databases">
        <authorList>
            <person name="Perez-Cataluna A."/>
            <person name="Figueras M.J."/>
            <person name="Salas-Masso N."/>
        </authorList>
    </citation>
    <scope>NUCLEOTIDE SEQUENCE</scope>
    <source>
        <strain evidence="2">CECT 7727</strain>
    </source>
</reference>
<evidence type="ECO:0000313" key="2">
    <source>
        <dbReference type="EMBL" id="PHO16197.1"/>
    </source>
</evidence>
<protein>
    <submittedName>
        <fullName evidence="1">Uncharacterized protein</fullName>
    </submittedName>
</protein>
<reference evidence="3" key="1">
    <citation type="submission" date="2017-09" db="EMBL/GenBank/DDBJ databases">
        <title>Arcobacter canalis sp. nov., a new species isolated from a water canal contaminated with urban sewage.</title>
        <authorList>
            <person name="Perez-Cataluna A."/>
            <person name="Salas-Masso N."/>
            <person name="Figueras M.J."/>
        </authorList>
    </citation>
    <scope>NUCLEOTIDE SEQUENCE [LARGE SCALE GENOMIC DNA]</scope>
    <source>
        <strain evidence="3">CECT 7727</strain>
    </source>
</reference>
<proteinExistence type="predicted"/>
<gene>
    <name evidence="1" type="ORF">AMRN_1736</name>
    <name evidence="2" type="ORF">CPH92_02515</name>
</gene>
<dbReference type="KEGG" id="amar:AMRN_1736"/>
<dbReference type="Proteomes" id="UP000264693">
    <property type="component" value="Chromosome"/>
</dbReference>
<evidence type="ECO:0000313" key="4">
    <source>
        <dbReference type="Proteomes" id="UP000264693"/>
    </source>
</evidence>
<organism evidence="1 4">
    <name type="scientific">Malaciobacter marinus</name>
    <dbReference type="NCBI Taxonomy" id="505249"/>
    <lineage>
        <taxon>Bacteria</taxon>
        <taxon>Pseudomonadati</taxon>
        <taxon>Campylobacterota</taxon>
        <taxon>Epsilonproteobacteria</taxon>
        <taxon>Campylobacterales</taxon>
        <taxon>Arcobacteraceae</taxon>
        <taxon>Malaciobacter</taxon>
    </lineage>
</organism>
<dbReference type="AlphaFoldDB" id="A0A347TLI6"/>
<dbReference type="RefSeq" id="WP_099310217.1">
    <property type="nucleotide sequence ID" value="NZ_CP032101.1"/>
</dbReference>
<keyword evidence="3" id="KW-1185">Reference proteome</keyword>
<name>A0A347TLI6_9BACT</name>
<accession>A0A347TLI6</accession>
<evidence type="ECO:0000313" key="3">
    <source>
        <dbReference type="Proteomes" id="UP000224740"/>
    </source>
</evidence>
<sequence length="62" mass="7272">MFGWLFNKNKNKKIKRTNTFVCKHCKYSCETCDTKFCYSCYSDKGNPCPKCGKTNLQEKENS</sequence>
<dbReference type="EMBL" id="NXAO01000012">
    <property type="protein sequence ID" value="PHO16197.1"/>
    <property type="molecule type" value="Genomic_DNA"/>
</dbReference>
<reference evidence="1 4" key="3">
    <citation type="submission" date="2018-08" db="EMBL/GenBank/DDBJ databases">
        <title>Complete genome of the Arcobacter marinus type strain JCM 15502.</title>
        <authorList>
            <person name="Miller W.G."/>
            <person name="Yee E."/>
            <person name="Huynh S."/>
            <person name="Parker C.T."/>
        </authorList>
    </citation>
    <scope>NUCLEOTIDE SEQUENCE [LARGE SCALE GENOMIC DNA]</scope>
    <source>
        <strain evidence="1 4">JCM 15502</strain>
    </source>
</reference>